<organism evidence="5 6">
    <name type="scientific">Marinicella sediminis</name>
    <dbReference type="NCBI Taxonomy" id="1792834"/>
    <lineage>
        <taxon>Bacteria</taxon>
        <taxon>Pseudomonadati</taxon>
        <taxon>Pseudomonadota</taxon>
        <taxon>Gammaproteobacteria</taxon>
        <taxon>Lysobacterales</taxon>
        <taxon>Marinicellaceae</taxon>
        <taxon>Marinicella</taxon>
    </lineage>
</organism>
<dbReference type="InterPro" id="IPR029063">
    <property type="entry name" value="SAM-dependent_MTases_sf"/>
</dbReference>
<feature type="binding site" evidence="3">
    <location>
        <position position="195"/>
    </location>
    <ligand>
        <name>S-adenosyl-L-methionine</name>
        <dbReference type="ChEBI" id="CHEBI:59789"/>
    </ligand>
</feature>
<comment type="caution">
    <text evidence="5">The sequence shown here is derived from an EMBL/GenBank/DDBJ whole genome shotgun (WGS) entry which is preliminary data.</text>
</comment>
<feature type="binding site" evidence="3">
    <location>
        <begin position="90"/>
        <end position="91"/>
    </location>
    <ligand>
        <name>S-adenosyl-L-methionine</name>
        <dbReference type="ChEBI" id="CHEBI:59789"/>
    </ligand>
</feature>
<dbReference type="HAMAP" id="MF_01589">
    <property type="entry name" value="Cx_SAM_synthase"/>
    <property type="match status" value="1"/>
</dbReference>
<evidence type="ECO:0000313" key="6">
    <source>
        <dbReference type="Proteomes" id="UP001595533"/>
    </source>
</evidence>
<evidence type="ECO:0000256" key="2">
    <source>
        <dbReference type="ARBA" id="ARBA00022691"/>
    </source>
</evidence>
<comment type="subunit">
    <text evidence="3">Homodimer.</text>
</comment>
<comment type="similarity">
    <text evidence="3">Belongs to the class I-like SAM-binding methyltransferase superfamily. Cx-SAM synthase family.</text>
</comment>
<dbReference type="EMBL" id="JBHRTS010000003">
    <property type="protein sequence ID" value="MFC3193651.1"/>
    <property type="molecule type" value="Genomic_DNA"/>
</dbReference>
<protein>
    <recommendedName>
        <fullName evidence="3">Carboxy-S-adenosyl-L-methionine synthase</fullName>
        <shortName evidence="3">Cx-SAM synthase</shortName>
        <ecNumber evidence="3">2.1.3.-</ecNumber>
    </recommendedName>
</protein>
<dbReference type="PANTHER" id="PTHR43861">
    <property type="entry name" value="TRANS-ACONITATE 2-METHYLTRANSFERASE-RELATED"/>
    <property type="match status" value="1"/>
</dbReference>
<keyword evidence="6" id="KW-1185">Reference proteome</keyword>
<dbReference type="EC" id="2.1.3.-" evidence="3"/>
<evidence type="ECO:0000259" key="4">
    <source>
        <dbReference type="Pfam" id="PF13649"/>
    </source>
</evidence>
<dbReference type="CDD" id="cd02440">
    <property type="entry name" value="AdoMet_MTases"/>
    <property type="match status" value="1"/>
</dbReference>
<reference evidence="6" key="1">
    <citation type="journal article" date="2019" name="Int. J. Syst. Evol. Microbiol.">
        <title>The Global Catalogue of Microorganisms (GCM) 10K type strain sequencing project: providing services to taxonomists for standard genome sequencing and annotation.</title>
        <authorList>
            <consortium name="The Broad Institute Genomics Platform"/>
            <consortium name="The Broad Institute Genome Sequencing Center for Infectious Disease"/>
            <person name="Wu L."/>
            <person name="Ma J."/>
        </authorList>
    </citation>
    <scope>NUCLEOTIDE SEQUENCE [LARGE SCALE GENOMIC DNA]</scope>
    <source>
        <strain evidence="6">KCTC 42953</strain>
    </source>
</reference>
<comment type="function">
    <text evidence="3">Catalyzes the conversion of S-adenosyl-L-methionine (SAM) to carboxy-S-adenosyl-L-methionine (Cx-SAM).</text>
</comment>
<dbReference type="NCBIfam" id="TIGR00740">
    <property type="entry name" value="carboxy-S-adenosyl-L-methionine synthase CmoA"/>
    <property type="match status" value="1"/>
</dbReference>
<feature type="binding site" evidence="3">
    <location>
        <position position="40"/>
    </location>
    <ligand>
        <name>S-adenosyl-L-methionine</name>
        <dbReference type="ChEBI" id="CHEBI:59789"/>
    </ligand>
</feature>
<dbReference type="InterPro" id="IPR041698">
    <property type="entry name" value="Methyltransf_25"/>
</dbReference>
<feature type="domain" description="Methyltransferase" evidence="4">
    <location>
        <begin position="61"/>
        <end position="159"/>
    </location>
</feature>
<keyword evidence="2 3" id="KW-0949">S-adenosyl-L-methionine</keyword>
<feature type="binding site" evidence="3">
    <location>
        <begin position="65"/>
        <end position="67"/>
    </location>
    <ligand>
        <name>S-adenosyl-L-methionine</name>
        <dbReference type="ChEBI" id="CHEBI:59789"/>
    </ligand>
</feature>
<keyword evidence="1 3" id="KW-0808">Transferase</keyword>
<dbReference type="Pfam" id="PF13649">
    <property type="entry name" value="Methyltransf_25"/>
    <property type="match status" value="1"/>
</dbReference>
<proteinExistence type="inferred from homology"/>
<accession>A0ABV7J670</accession>
<dbReference type="PANTHER" id="PTHR43861:SF2">
    <property type="entry name" value="CARBOXY-S-ADENOSYL-L-METHIONINE SYNTHASE"/>
    <property type="match status" value="1"/>
</dbReference>
<feature type="binding site" evidence="3">
    <location>
        <begin position="118"/>
        <end position="119"/>
    </location>
    <ligand>
        <name>S-adenosyl-L-methionine</name>
        <dbReference type="ChEBI" id="CHEBI:59789"/>
    </ligand>
</feature>
<evidence type="ECO:0000256" key="3">
    <source>
        <dbReference type="HAMAP-Rule" id="MF_01589"/>
    </source>
</evidence>
<sequence>MSHSKDNLFDEPYSQIKAFAFDEKVVRVFPDMIKRSVPGYDTILKGIAMLAMKYITPASGVYDLGASLGAVSLTIDQAVGDQGLTIYAVDNSAPMLDGLKKQLLQLDTANKVVPVMGDVSNLKMLDASFVVSNFTLQFMPRSTRADTCRKIFEALHKGGVFVLSEKVSSTDLLIDYYHGYKKINGYTDREVAQKRQALEESLKPDSLEVWCQRLKAVGFETTEVWFRAFNFVSLVAIK</sequence>
<evidence type="ECO:0000256" key="1">
    <source>
        <dbReference type="ARBA" id="ARBA00022679"/>
    </source>
</evidence>
<dbReference type="SUPFAM" id="SSF53335">
    <property type="entry name" value="S-adenosyl-L-methionine-dependent methyltransferases"/>
    <property type="match status" value="1"/>
</dbReference>
<dbReference type="RefSeq" id="WP_077411541.1">
    <property type="nucleotide sequence ID" value="NZ_JBHRTS010000003.1"/>
</dbReference>
<dbReference type="Proteomes" id="UP001595533">
    <property type="component" value="Unassembled WGS sequence"/>
</dbReference>
<comment type="catalytic activity">
    <reaction evidence="3">
        <text>prephenate + S-adenosyl-L-methionine = carboxy-S-adenosyl-L-methionine + 3-phenylpyruvate + H2O</text>
        <dbReference type="Rhea" id="RHEA:51692"/>
        <dbReference type="ChEBI" id="CHEBI:15377"/>
        <dbReference type="ChEBI" id="CHEBI:18005"/>
        <dbReference type="ChEBI" id="CHEBI:29934"/>
        <dbReference type="ChEBI" id="CHEBI:59789"/>
        <dbReference type="ChEBI" id="CHEBI:134278"/>
    </reaction>
</comment>
<name>A0ABV7J670_9GAMM</name>
<dbReference type="PIRSF" id="PIRSF006325">
    <property type="entry name" value="MeTrfase_bac"/>
    <property type="match status" value="1"/>
</dbReference>
<dbReference type="InterPro" id="IPR005271">
    <property type="entry name" value="CmoA"/>
</dbReference>
<dbReference type="Gene3D" id="3.40.50.150">
    <property type="entry name" value="Vaccinia Virus protein VP39"/>
    <property type="match status" value="1"/>
</dbReference>
<gene>
    <name evidence="3 5" type="primary">cmoA</name>
    <name evidence="5" type="ORF">ACFODZ_05305</name>
</gene>
<evidence type="ECO:0000313" key="5">
    <source>
        <dbReference type="EMBL" id="MFC3193651.1"/>
    </source>
</evidence>
<feature type="binding site" evidence="3">
    <location>
        <position position="133"/>
    </location>
    <ligand>
        <name>S-adenosyl-L-methionine</name>
        <dbReference type="ChEBI" id="CHEBI:59789"/>
    </ligand>
</feature>